<organism evidence="2">
    <name type="scientific">Zea mays</name>
    <name type="common">Maize</name>
    <dbReference type="NCBI Taxonomy" id="4577"/>
    <lineage>
        <taxon>Eukaryota</taxon>
        <taxon>Viridiplantae</taxon>
        <taxon>Streptophyta</taxon>
        <taxon>Embryophyta</taxon>
        <taxon>Tracheophyta</taxon>
        <taxon>Spermatophyta</taxon>
        <taxon>Magnoliopsida</taxon>
        <taxon>Liliopsida</taxon>
        <taxon>Poales</taxon>
        <taxon>Poaceae</taxon>
        <taxon>PACMAD clade</taxon>
        <taxon>Panicoideae</taxon>
        <taxon>Andropogonodae</taxon>
        <taxon>Andropogoneae</taxon>
        <taxon>Tripsacinae</taxon>
        <taxon>Zea</taxon>
    </lineage>
</organism>
<feature type="region of interest" description="Disordered" evidence="1">
    <location>
        <begin position="50"/>
        <end position="70"/>
    </location>
</feature>
<dbReference type="STRING" id="4577.A0A1D6MIR1"/>
<feature type="compositionally biased region" description="Polar residues" evidence="1">
    <location>
        <begin position="50"/>
        <end position="66"/>
    </location>
</feature>
<sequence>MPIAPYEFPIRSFNTHLCVLFQVVAVGDLCAICQEKMIVLGSSSTRCVRQGSSSSAHPWRTSSSSPAIRPGMPSQNGTFNLVLLQRLELSEVMVRSGMNPTVSDQAILLDLIAKSRCVAAAKKYFLDLPETSKTYF</sequence>
<gene>
    <name evidence="2" type="ORF">ZEAMMB73_Zm00001d039587</name>
</gene>
<accession>A0A1D6MIR1</accession>
<dbReference type="eggNOG" id="KOG4197">
    <property type="taxonomic scope" value="Eukaryota"/>
</dbReference>
<protein>
    <submittedName>
        <fullName evidence="2">Uncharacterized protein</fullName>
    </submittedName>
</protein>
<dbReference type="eggNOG" id="KOG0190">
    <property type="taxonomic scope" value="Eukaryota"/>
</dbReference>
<name>A0A1D6MIR1_MAIZE</name>
<dbReference type="EMBL" id="CM007649">
    <property type="protein sequence ID" value="ONM29280.1"/>
    <property type="molecule type" value="Genomic_DNA"/>
</dbReference>
<feature type="non-terminal residue" evidence="2">
    <location>
        <position position="136"/>
    </location>
</feature>
<proteinExistence type="predicted"/>
<dbReference type="AlphaFoldDB" id="A0A1D6MIR1"/>
<dbReference type="InParanoid" id="A0A1D6MIR1"/>
<evidence type="ECO:0000256" key="1">
    <source>
        <dbReference type="SAM" id="MobiDB-lite"/>
    </source>
</evidence>
<dbReference type="PaxDb" id="4577-GRMZM2G453379_P01"/>
<evidence type="ECO:0000313" key="2">
    <source>
        <dbReference type="EMBL" id="ONM29280.1"/>
    </source>
</evidence>
<reference evidence="2" key="1">
    <citation type="submission" date="2015-12" db="EMBL/GenBank/DDBJ databases">
        <title>Update maize B73 reference genome by single molecule sequencing technologies.</title>
        <authorList>
            <consortium name="Maize Genome Sequencing Project"/>
            <person name="Ware D."/>
        </authorList>
    </citation>
    <scope>NUCLEOTIDE SEQUENCE [LARGE SCALE GENOMIC DNA]</scope>
    <source>
        <tissue evidence="2">Seedling</tissue>
    </source>
</reference>